<comment type="caution">
    <text evidence="2">The sequence shown here is derived from an EMBL/GenBank/DDBJ whole genome shotgun (WGS) entry which is preliminary data.</text>
</comment>
<evidence type="ECO:0000313" key="2">
    <source>
        <dbReference type="EMBL" id="GBN79093.1"/>
    </source>
</evidence>
<evidence type="ECO:0000313" key="3">
    <source>
        <dbReference type="Proteomes" id="UP000499080"/>
    </source>
</evidence>
<sequence>MSDTQPKVGLGLNGARPGPAASQPENCFSKFSVTRIKFSVTRIKFSGSPNEPSLISDHPPQSSWFQLSLLGPALFRRQNHLHLQEMDPFLQDKTRL</sequence>
<accession>A0A4Y2RTP8</accession>
<dbReference type="Proteomes" id="UP000499080">
    <property type="component" value="Unassembled WGS sequence"/>
</dbReference>
<dbReference type="AlphaFoldDB" id="A0A4Y2RTP8"/>
<gene>
    <name evidence="2" type="ORF">AVEN_16510_1</name>
</gene>
<reference evidence="2 3" key="1">
    <citation type="journal article" date="2019" name="Sci. Rep.">
        <title>Orb-weaving spider Araneus ventricosus genome elucidates the spidroin gene catalogue.</title>
        <authorList>
            <person name="Kono N."/>
            <person name="Nakamura H."/>
            <person name="Ohtoshi R."/>
            <person name="Moran D.A.P."/>
            <person name="Shinohara A."/>
            <person name="Yoshida Y."/>
            <person name="Fujiwara M."/>
            <person name="Mori M."/>
            <person name="Tomita M."/>
            <person name="Arakawa K."/>
        </authorList>
    </citation>
    <scope>NUCLEOTIDE SEQUENCE [LARGE SCALE GENOMIC DNA]</scope>
</reference>
<keyword evidence="3" id="KW-1185">Reference proteome</keyword>
<feature type="region of interest" description="Disordered" evidence="1">
    <location>
        <begin position="1"/>
        <end position="24"/>
    </location>
</feature>
<name>A0A4Y2RTP8_ARAVE</name>
<evidence type="ECO:0000256" key="1">
    <source>
        <dbReference type="SAM" id="MobiDB-lite"/>
    </source>
</evidence>
<protein>
    <submittedName>
        <fullName evidence="2">Uncharacterized protein</fullName>
    </submittedName>
</protein>
<proteinExistence type="predicted"/>
<organism evidence="2 3">
    <name type="scientific">Araneus ventricosus</name>
    <name type="common">Orbweaver spider</name>
    <name type="synonym">Epeira ventricosa</name>
    <dbReference type="NCBI Taxonomy" id="182803"/>
    <lineage>
        <taxon>Eukaryota</taxon>
        <taxon>Metazoa</taxon>
        <taxon>Ecdysozoa</taxon>
        <taxon>Arthropoda</taxon>
        <taxon>Chelicerata</taxon>
        <taxon>Arachnida</taxon>
        <taxon>Araneae</taxon>
        <taxon>Araneomorphae</taxon>
        <taxon>Entelegynae</taxon>
        <taxon>Araneoidea</taxon>
        <taxon>Araneidae</taxon>
        <taxon>Araneus</taxon>
    </lineage>
</organism>
<dbReference type="EMBL" id="BGPR01018414">
    <property type="protein sequence ID" value="GBN79093.1"/>
    <property type="molecule type" value="Genomic_DNA"/>
</dbReference>